<dbReference type="PANTHER" id="PTHR33627:SF1">
    <property type="entry name" value="TRANSPOSASE"/>
    <property type="match status" value="1"/>
</dbReference>
<reference evidence="2 3" key="1">
    <citation type="submission" date="2023-03" db="EMBL/GenBank/DDBJ databases">
        <title>Paludisphaera mucosa sp. nov. a novel planctomycete from northern fen.</title>
        <authorList>
            <person name="Ivanova A."/>
        </authorList>
    </citation>
    <scope>NUCLEOTIDE SEQUENCE [LARGE SCALE GENOMIC DNA]</scope>
    <source>
        <strain evidence="2 3">Pla2</strain>
    </source>
</reference>
<accession>A0ABT6FEH6</accession>
<dbReference type="EMBL" id="JARRAG010000002">
    <property type="protein sequence ID" value="MDG3005891.1"/>
    <property type="molecule type" value="Genomic_DNA"/>
</dbReference>
<gene>
    <name evidence="2" type="ORF">PZE19_19065</name>
</gene>
<dbReference type="InterPro" id="IPR038721">
    <property type="entry name" value="IS701-like_DDE_dom"/>
</dbReference>
<dbReference type="Pfam" id="PF13546">
    <property type="entry name" value="DDE_5"/>
    <property type="match status" value="1"/>
</dbReference>
<dbReference type="RefSeq" id="WP_277862213.1">
    <property type="nucleotide sequence ID" value="NZ_JARRAG010000002.1"/>
</dbReference>
<proteinExistence type="predicted"/>
<sequence length="363" mass="40275">MGERLARRFTRSEPRSRAVEYLRGLLSGVERKNGWQLAEHAGVPSPYGVQYLTSWAGPWEADRIRDDLVAYVRECLADPKGVLIVDETGTLNKGTKSAGMQRQHSGTAGRIENCQVGVFLTFAGRGGHALLNRELYLPKDWAADAERRKEARIPEEVEVATKPRLAERMLERAWKAGVAAAWVTGDAVYGDDVHFRRALESKGQPYVLAVKSDQMLFDGRWRDRVDSIADRLPARSWRKLGAGAGSEGPRWYDWAAESFVQSMRYVWPLRQGRSVLNGKVATARTRLAQTASQKVSTSHCARRTVHGSQTRNGSQPASLRAASSLNPTFSAIKVWTSAFRIKPPTSFGAGRYQVNRDGSGFAS</sequence>
<protein>
    <submittedName>
        <fullName evidence="2">IS701 family transposase</fullName>
    </submittedName>
</protein>
<organism evidence="2 3">
    <name type="scientific">Paludisphaera mucosa</name>
    <dbReference type="NCBI Taxonomy" id="3030827"/>
    <lineage>
        <taxon>Bacteria</taxon>
        <taxon>Pseudomonadati</taxon>
        <taxon>Planctomycetota</taxon>
        <taxon>Planctomycetia</taxon>
        <taxon>Isosphaerales</taxon>
        <taxon>Isosphaeraceae</taxon>
        <taxon>Paludisphaera</taxon>
    </lineage>
</organism>
<evidence type="ECO:0000313" key="2">
    <source>
        <dbReference type="EMBL" id="MDG3005891.1"/>
    </source>
</evidence>
<keyword evidence="3" id="KW-1185">Reference proteome</keyword>
<dbReference type="Proteomes" id="UP001216907">
    <property type="component" value="Unassembled WGS sequence"/>
</dbReference>
<dbReference type="NCBIfam" id="NF033540">
    <property type="entry name" value="transpos_IS701"/>
    <property type="match status" value="1"/>
</dbReference>
<name>A0ABT6FEH6_9BACT</name>
<feature type="domain" description="Transposase IS701-like DDE" evidence="1">
    <location>
        <begin position="5"/>
        <end position="217"/>
    </location>
</feature>
<evidence type="ECO:0000259" key="1">
    <source>
        <dbReference type="Pfam" id="PF13546"/>
    </source>
</evidence>
<comment type="caution">
    <text evidence="2">The sequence shown here is derived from an EMBL/GenBank/DDBJ whole genome shotgun (WGS) entry which is preliminary data.</text>
</comment>
<evidence type="ECO:0000313" key="3">
    <source>
        <dbReference type="Proteomes" id="UP001216907"/>
    </source>
</evidence>
<dbReference type="PANTHER" id="PTHR33627">
    <property type="entry name" value="TRANSPOSASE"/>
    <property type="match status" value="1"/>
</dbReference>
<dbReference type="InterPro" id="IPR039365">
    <property type="entry name" value="IS701-like"/>
</dbReference>